<evidence type="ECO:0000313" key="1">
    <source>
        <dbReference type="EMBL" id="MDT8999476.1"/>
    </source>
</evidence>
<reference evidence="1" key="1">
    <citation type="submission" date="2023-09" db="EMBL/GenBank/DDBJ databases">
        <title>Paucibacter sp. APW11 Genome sequencing and assembly.</title>
        <authorList>
            <person name="Kim I."/>
        </authorList>
    </citation>
    <scope>NUCLEOTIDE SEQUENCE</scope>
    <source>
        <strain evidence="1">APW11</strain>
    </source>
</reference>
<sequence length="397" mass="44676">MYLSIVHPDALSHVRKLARGLGAVATDEPILVIKTRKEIILTAREKREFKFYLAPCVADGRRGLTLISAFFDDPVSPLTITTPLAADAPLTETIQTLPNQFKVCFFDEHNRELLSCKAHAELGGFRSRITASPLLGEEHFLEMLDQGESWFAKSTAADDMLATSVYLGEDLFPSNYVITDMTQQGFQGWAGFATSELERQEPGPMQEMDIIYLLKRIYAADRIVHGPVKISDGEELVDVLILGDEVTVLLQAKDSPNTAKTLNTTLERKQRKAISQLKEGLSQVRGALSTIRREGSPKLKLVSGKELSVELNSKPIVGVVIVKELFKCSYEEYGSHILDFMDRYQIPTLVFDYAELDVMSRHCPSESTLLSAFHQIFEHARDRRTYPRLQFRTRPPL</sequence>
<comment type="caution">
    <text evidence="1">The sequence shown here is derived from an EMBL/GenBank/DDBJ whole genome shotgun (WGS) entry which is preliminary data.</text>
</comment>
<accession>A0ABU3PCB3</accession>
<evidence type="ECO:0000313" key="2">
    <source>
        <dbReference type="Proteomes" id="UP001246372"/>
    </source>
</evidence>
<gene>
    <name evidence="1" type="ORF">RQP53_09375</name>
</gene>
<protein>
    <submittedName>
        <fullName evidence="1">Uncharacterized protein</fullName>
    </submittedName>
</protein>
<dbReference type="Proteomes" id="UP001246372">
    <property type="component" value="Unassembled WGS sequence"/>
</dbReference>
<dbReference type="EMBL" id="JAVXZY010000003">
    <property type="protein sequence ID" value="MDT8999476.1"/>
    <property type="molecule type" value="Genomic_DNA"/>
</dbReference>
<name>A0ABU3PCB3_9BURK</name>
<keyword evidence="2" id="KW-1185">Reference proteome</keyword>
<proteinExistence type="predicted"/>
<dbReference type="RefSeq" id="WP_315650038.1">
    <property type="nucleotide sequence ID" value="NZ_JAVXZY010000003.1"/>
</dbReference>
<organism evidence="1 2">
    <name type="scientific">Roseateles aquae</name>
    <dbReference type="NCBI Taxonomy" id="3077235"/>
    <lineage>
        <taxon>Bacteria</taxon>
        <taxon>Pseudomonadati</taxon>
        <taxon>Pseudomonadota</taxon>
        <taxon>Betaproteobacteria</taxon>
        <taxon>Burkholderiales</taxon>
        <taxon>Sphaerotilaceae</taxon>
        <taxon>Roseateles</taxon>
    </lineage>
</organism>